<dbReference type="InterPro" id="IPR050508">
    <property type="entry name" value="Methyltransf_Superfamily"/>
</dbReference>
<dbReference type="Pfam" id="PF08241">
    <property type="entry name" value="Methyltransf_11"/>
    <property type="match status" value="1"/>
</dbReference>
<protein>
    <submittedName>
        <fullName evidence="2">Methyltransferase domain-containing protein</fullName>
    </submittedName>
</protein>
<evidence type="ECO:0000313" key="3">
    <source>
        <dbReference type="Proteomes" id="UP001501676"/>
    </source>
</evidence>
<reference evidence="3" key="1">
    <citation type="journal article" date="2019" name="Int. J. Syst. Evol. Microbiol.">
        <title>The Global Catalogue of Microorganisms (GCM) 10K type strain sequencing project: providing services to taxonomists for standard genome sequencing and annotation.</title>
        <authorList>
            <consortium name="The Broad Institute Genomics Platform"/>
            <consortium name="The Broad Institute Genome Sequencing Center for Infectious Disease"/>
            <person name="Wu L."/>
            <person name="Ma J."/>
        </authorList>
    </citation>
    <scope>NUCLEOTIDE SEQUENCE [LARGE SCALE GENOMIC DNA]</scope>
    <source>
        <strain evidence="3">JCM 9458</strain>
    </source>
</reference>
<dbReference type="EMBL" id="BAAAYN010000001">
    <property type="protein sequence ID" value="GAA3382054.1"/>
    <property type="molecule type" value="Genomic_DNA"/>
</dbReference>
<dbReference type="GO" id="GO:0032259">
    <property type="term" value="P:methylation"/>
    <property type="evidence" value="ECO:0007669"/>
    <property type="project" value="UniProtKB-KW"/>
</dbReference>
<name>A0ABP6SPZ8_9ACTN</name>
<sequence>MSEAYVMSAEMAEFYESTFVPALFAPWAHRLVDAAAVTSGTSVLDVACGTGVVARTAADRVGPAGSVVGVDLNEAMLGVAERVRPDLEWRLGDACALPFDDGSFDVVLSQAALMFVGDRATALREMGRVSRADGRVAVQVPGRLTASPGYQALADVVARHAEPEVSELLGTYFAVGEPDLLVGLFETASLRIDRFDTWLGATRLGSLDTFLAAELLPLADRVDRAVRDRIVEDCRTALAPFVAADGTVNAPLEVQLIVAHRT</sequence>
<keyword evidence="2" id="KW-0489">Methyltransferase</keyword>
<dbReference type="Gene3D" id="3.40.50.150">
    <property type="entry name" value="Vaccinia Virus protein VP39"/>
    <property type="match status" value="1"/>
</dbReference>
<gene>
    <name evidence="2" type="ORF">GCM10020369_02420</name>
</gene>
<dbReference type="GO" id="GO:0008168">
    <property type="term" value="F:methyltransferase activity"/>
    <property type="evidence" value="ECO:0007669"/>
    <property type="project" value="UniProtKB-KW"/>
</dbReference>
<dbReference type="Proteomes" id="UP001501676">
    <property type="component" value="Unassembled WGS sequence"/>
</dbReference>
<organism evidence="2 3">
    <name type="scientific">Cryptosporangium minutisporangium</name>
    <dbReference type="NCBI Taxonomy" id="113569"/>
    <lineage>
        <taxon>Bacteria</taxon>
        <taxon>Bacillati</taxon>
        <taxon>Actinomycetota</taxon>
        <taxon>Actinomycetes</taxon>
        <taxon>Cryptosporangiales</taxon>
        <taxon>Cryptosporangiaceae</taxon>
        <taxon>Cryptosporangium</taxon>
    </lineage>
</organism>
<evidence type="ECO:0000259" key="1">
    <source>
        <dbReference type="Pfam" id="PF08241"/>
    </source>
</evidence>
<feature type="domain" description="Methyltransferase type 11" evidence="1">
    <location>
        <begin position="44"/>
        <end position="137"/>
    </location>
</feature>
<dbReference type="InterPro" id="IPR013216">
    <property type="entry name" value="Methyltransf_11"/>
</dbReference>
<dbReference type="PANTHER" id="PTHR42912:SF80">
    <property type="entry name" value="METHYLTRANSFERASE DOMAIN-CONTAINING PROTEIN"/>
    <property type="match status" value="1"/>
</dbReference>
<dbReference type="RefSeq" id="WP_345726021.1">
    <property type="nucleotide sequence ID" value="NZ_BAAAYN010000001.1"/>
</dbReference>
<comment type="caution">
    <text evidence="2">The sequence shown here is derived from an EMBL/GenBank/DDBJ whole genome shotgun (WGS) entry which is preliminary data.</text>
</comment>
<accession>A0ABP6SPZ8</accession>
<keyword evidence="2" id="KW-0808">Transferase</keyword>
<evidence type="ECO:0000313" key="2">
    <source>
        <dbReference type="EMBL" id="GAA3382054.1"/>
    </source>
</evidence>
<keyword evidence="3" id="KW-1185">Reference proteome</keyword>
<proteinExistence type="predicted"/>
<dbReference type="CDD" id="cd02440">
    <property type="entry name" value="AdoMet_MTases"/>
    <property type="match status" value="1"/>
</dbReference>
<dbReference type="InterPro" id="IPR029063">
    <property type="entry name" value="SAM-dependent_MTases_sf"/>
</dbReference>
<dbReference type="SUPFAM" id="SSF53335">
    <property type="entry name" value="S-adenosyl-L-methionine-dependent methyltransferases"/>
    <property type="match status" value="1"/>
</dbReference>
<dbReference type="PANTHER" id="PTHR42912">
    <property type="entry name" value="METHYLTRANSFERASE"/>
    <property type="match status" value="1"/>
</dbReference>